<keyword evidence="1" id="KW-1133">Transmembrane helix</keyword>
<feature type="transmembrane region" description="Helical" evidence="1">
    <location>
        <begin position="6"/>
        <end position="21"/>
    </location>
</feature>
<gene>
    <name evidence="2" type="ORF">LCGC14_3110640</name>
</gene>
<organism evidence="2">
    <name type="scientific">marine sediment metagenome</name>
    <dbReference type="NCBI Taxonomy" id="412755"/>
    <lineage>
        <taxon>unclassified sequences</taxon>
        <taxon>metagenomes</taxon>
        <taxon>ecological metagenomes</taxon>
    </lineage>
</organism>
<keyword evidence="1" id="KW-0472">Membrane</keyword>
<evidence type="ECO:0000256" key="1">
    <source>
        <dbReference type="SAM" id="Phobius"/>
    </source>
</evidence>
<evidence type="ECO:0000313" key="2">
    <source>
        <dbReference type="EMBL" id="KKK51866.1"/>
    </source>
</evidence>
<protein>
    <submittedName>
        <fullName evidence="2">Uncharacterized protein</fullName>
    </submittedName>
</protein>
<dbReference type="EMBL" id="LAZR01067294">
    <property type="protein sequence ID" value="KKK51866.1"/>
    <property type="molecule type" value="Genomic_DNA"/>
</dbReference>
<proteinExistence type="predicted"/>
<feature type="non-terminal residue" evidence="2">
    <location>
        <position position="22"/>
    </location>
</feature>
<reference evidence="2" key="1">
    <citation type="journal article" date="2015" name="Nature">
        <title>Complex archaea that bridge the gap between prokaryotes and eukaryotes.</title>
        <authorList>
            <person name="Spang A."/>
            <person name="Saw J.H."/>
            <person name="Jorgensen S.L."/>
            <person name="Zaremba-Niedzwiedzka K."/>
            <person name="Martijn J."/>
            <person name="Lind A.E."/>
            <person name="van Eijk R."/>
            <person name="Schleper C."/>
            <person name="Guy L."/>
            <person name="Ettema T.J."/>
        </authorList>
    </citation>
    <scope>NUCLEOTIDE SEQUENCE</scope>
</reference>
<name>A0A0F8YV62_9ZZZZ</name>
<sequence length="22" mass="2417">MSRERIALAVLMGLFVLATVLL</sequence>
<dbReference type="AlphaFoldDB" id="A0A0F8YV62"/>
<accession>A0A0F8YV62</accession>
<comment type="caution">
    <text evidence="2">The sequence shown here is derived from an EMBL/GenBank/DDBJ whole genome shotgun (WGS) entry which is preliminary data.</text>
</comment>
<keyword evidence="1" id="KW-0812">Transmembrane</keyword>